<sequence length="118" mass="12794">MKRAVSSFPPSSVMVPTVSPTITSYRKTTKNKRYITESKKQGGVVEAVNTPPLVRQGQQLTCIVPILPFPRGSTSLHTQVLTTSTCAHSPLLRLGTRGHGQVHPPSTSTHQADPLRIL</sequence>
<comment type="caution">
    <text evidence="2">The sequence shown here is derived from an EMBL/GenBank/DDBJ whole genome shotgun (WGS) entry which is preliminary data.</text>
</comment>
<dbReference type="AlphaFoldDB" id="A0AAE1FFJ6"/>
<evidence type="ECO:0000313" key="2">
    <source>
        <dbReference type="EMBL" id="KAK3871458.1"/>
    </source>
</evidence>
<keyword evidence="3" id="KW-1185">Reference proteome</keyword>
<organism evidence="2 3">
    <name type="scientific">Petrolisthes cinctipes</name>
    <name type="common">Flat porcelain crab</name>
    <dbReference type="NCBI Taxonomy" id="88211"/>
    <lineage>
        <taxon>Eukaryota</taxon>
        <taxon>Metazoa</taxon>
        <taxon>Ecdysozoa</taxon>
        <taxon>Arthropoda</taxon>
        <taxon>Crustacea</taxon>
        <taxon>Multicrustacea</taxon>
        <taxon>Malacostraca</taxon>
        <taxon>Eumalacostraca</taxon>
        <taxon>Eucarida</taxon>
        <taxon>Decapoda</taxon>
        <taxon>Pleocyemata</taxon>
        <taxon>Anomura</taxon>
        <taxon>Galatheoidea</taxon>
        <taxon>Porcellanidae</taxon>
        <taxon>Petrolisthes</taxon>
    </lineage>
</organism>
<proteinExistence type="predicted"/>
<dbReference type="Proteomes" id="UP001286313">
    <property type="component" value="Unassembled WGS sequence"/>
</dbReference>
<name>A0AAE1FFJ6_PETCI</name>
<gene>
    <name evidence="2" type="ORF">Pcinc_023397</name>
</gene>
<feature type="region of interest" description="Disordered" evidence="1">
    <location>
        <begin position="96"/>
        <end position="118"/>
    </location>
</feature>
<evidence type="ECO:0000256" key="1">
    <source>
        <dbReference type="SAM" id="MobiDB-lite"/>
    </source>
</evidence>
<evidence type="ECO:0000313" key="3">
    <source>
        <dbReference type="Proteomes" id="UP001286313"/>
    </source>
</evidence>
<reference evidence="2" key="1">
    <citation type="submission" date="2023-10" db="EMBL/GenBank/DDBJ databases">
        <title>Genome assemblies of two species of porcelain crab, Petrolisthes cinctipes and Petrolisthes manimaculis (Anomura: Porcellanidae).</title>
        <authorList>
            <person name="Angst P."/>
        </authorList>
    </citation>
    <scope>NUCLEOTIDE SEQUENCE</scope>
    <source>
        <strain evidence="2">PB745_01</strain>
        <tissue evidence="2">Gill</tissue>
    </source>
</reference>
<accession>A0AAE1FFJ6</accession>
<protein>
    <submittedName>
        <fullName evidence="2">Uncharacterized protein</fullName>
    </submittedName>
</protein>
<dbReference type="EMBL" id="JAWQEG010002509">
    <property type="protein sequence ID" value="KAK3871458.1"/>
    <property type="molecule type" value="Genomic_DNA"/>
</dbReference>